<dbReference type="GeneID" id="92385555"/>
<protein>
    <submittedName>
        <fullName evidence="2">DUF2531 family protein</fullName>
    </submittedName>
</protein>
<comment type="caution">
    <text evidence="2">The sequence shown here is derived from an EMBL/GenBank/DDBJ whole genome shotgun (WGS) entry which is preliminary data.</text>
</comment>
<evidence type="ECO:0000313" key="2">
    <source>
        <dbReference type="EMBL" id="TCB86715.1"/>
    </source>
</evidence>
<proteinExistence type="predicted"/>
<dbReference type="Pfam" id="PF10748">
    <property type="entry name" value="HofP"/>
    <property type="match status" value="1"/>
</dbReference>
<dbReference type="InterPro" id="IPR019684">
    <property type="entry name" value="HofP"/>
</dbReference>
<dbReference type="Proteomes" id="UP000291623">
    <property type="component" value="Unassembled WGS sequence"/>
</dbReference>
<sequence length="134" mass="14902">MRGKARLLILLSPLFLTGMRDPFSVPHESCAAGQLSQWRYQGIVSGGMDIGLMQDGQKRWHRVKTQMRLPPGWRVSAIDKQQLTVDVGDMCEPKRWTWQREGTKKSEVKDIAVADGTQPTPVGRHAKTGHPAGG</sequence>
<dbReference type="EMBL" id="SJON01000008">
    <property type="protein sequence ID" value="TCB86715.1"/>
    <property type="molecule type" value="Genomic_DNA"/>
</dbReference>
<evidence type="ECO:0000256" key="1">
    <source>
        <dbReference type="SAM" id="MobiDB-lite"/>
    </source>
</evidence>
<feature type="compositionally biased region" description="Basic and acidic residues" evidence="1">
    <location>
        <begin position="101"/>
        <end position="112"/>
    </location>
</feature>
<name>A0AAE8QVV2_9ENTR</name>
<accession>A0AAE8QVV2</accession>
<dbReference type="AlphaFoldDB" id="A0AAE8QVV2"/>
<evidence type="ECO:0000313" key="3">
    <source>
        <dbReference type="Proteomes" id="UP000291623"/>
    </source>
</evidence>
<reference evidence="2 3" key="1">
    <citation type="submission" date="2019-02" db="EMBL/GenBank/DDBJ databases">
        <title>The draft genome of Enterobacter spp. strains.</title>
        <authorList>
            <person name="Wang C."/>
            <person name="Feng Y."/>
            <person name="Zong Z."/>
        </authorList>
    </citation>
    <scope>NUCLEOTIDE SEQUENCE [LARGE SCALE GENOMIC DNA]</scope>
    <source>
        <strain evidence="2 3">WCHEQ120003</strain>
    </source>
</reference>
<organism evidence="2 3">
    <name type="scientific">Enterobacter quasihormaechei</name>
    <dbReference type="NCBI Taxonomy" id="2529382"/>
    <lineage>
        <taxon>Bacteria</taxon>
        <taxon>Pseudomonadati</taxon>
        <taxon>Pseudomonadota</taxon>
        <taxon>Gammaproteobacteria</taxon>
        <taxon>Enterobacterales</taxon>
        <taxon>Enterobacteriaceae</taxon>
        <taxon>Enterobacter</taxon>
    </lineage>
</organism>
<gene>
    <name evidence="2" type="ORF">E0L16_12265</name>
</gene>
<dbReference type="RefSeq" id="WP_131637015.1">
    <property type="nucleotide sequence ID" value="NZ_SJON01000008.1"/>
</dbReference>
<feature type="region of interest" description="Disordered" evidence="1">
    <location>
        <begin position="99"/>
        <end position="134"/>
    </location>
</feature>